<dbReference type="EC" id="2.4.1.17" evidence="2"/>
<dbReference type="EMBL" id="BTSY01000006">
    <property type="protein sequence ID" value="GMT31915.1"/>
    <property type="molecule type" value="Genomic_DNA"/>
</dbReference>
<dbReference type="PANTHER" id="PTHR48043:SF154">
    <property type="entry name" value="GLUCURONOSYLTRANSFERASE"/>
    <property type="match status" value="1"/>
</dbReference>
<sequence>NEIARKHYGNDFADTYELGKGIFYELANSHPLLEEPRVTSRRIKYIGGIGFKPAKNITDEKYLRILASADAGVVLISFGSQVHADAFPPHVVDAFVHAAKNLPQFTFIWRYTKPLQAAPRNLHIVDWLPQNDLLQSPKVVAFVTHMGMNSFIEAAFAGVPLLSIPLFADQVHHGTN</sequence>
<evidence type="ECO:0000256" key="4">
    <source>
        <dbReference type="ARBA" id="ARBA00022679"/>
    </source>
</evidence>
<protein>
    <recommendedName>
        <fullName evidence="2">glucuronosyltransferase</fullName>
        <ecNumber evidence="2">2.4.1.17</ecNumber>
    </recommendedName>
</protein>
<dbReference type="FunFam" id="3.40.50.2000:FF:000021">
    <property type="entry name" value="UDP-glucuronosyltransferase"/>
    <property type="match status" value="1"/>
</dbReference>
<gene>
    <name evidence="7" type="ORF">PFISCL1PPCAC_23212</name>
</gene>
<dbReference type="PANTHER" id="PTHR48043">
    <property type="entry name" value="EG:EG0003.4 PROTEIN-RELATED"/>
    <property type="match status" value="1"/>
</dbReference>
<evidence type="ECO:0000256" key="6">
    <source>
        <dbReference type="ARBA" id="ARBA00047475"/>
    </source>
</evidence>
<evidence type="ECO:0000313" key="8">
    <source>
        <dbReference type="Proteomes" id="UP001432322"/>
    </source>
</evidence>
<comment type="similarity">
    <text evidence="1">Belongs to the UDP-glycosyltransferase family.</text>
</comment>
<dbReference type="Pfam" id="PF00201">
    <property type="entry name" value="UDPGT"/>
    <property type="match status" value="1"/>
</dbReference>
<evidence type="ECO:0000256" key="1">
    <source>
        <dbReference type="ARBA" id="ARBA00009995"/>
    </source>
</evidence>
<reference evidence="7" key="1">
    <citation type="submission" date="2023-10" db="EMBL/GenBank/DDBJ databases">
        <title>Genome assembly of Pristionchus species.</title>
        <authorList>
            <person name="Yoshida K."/>
            <person name="Sommer R.J."/>
        </authorList>
    </citation>
    <scope>NUCLEOTIDE SEQUENCE</scope>
    <source>
        <strain evidence="7">RS5133</strain>
    </source>
</reference>
<evidence type="ECO:0000313" key="7">
    <source>
        <dbReference type="EMBL" id="GMT31915.1"/>
    </source>
</evidence>
<dbReference type="InterPro" id="IPR050271">
    <property type="entry name" value="UDP-glycosyltransferase"/>
</dbReference>
<accession>A0AAV5WMT3</accession>
<dbReference type="Gene3D" id="3.40.50.2000">
    <property type="entry name" value="Glycogen Phosphorylase B"/>
    <property type="match status" value="1"/>
</dbReference>
<dbReference type="AlphaFoldDB" id="A0AAV5WMT3"/>
<keyword evidence="3" id="KW-0328">Glycosyltransferase</keyword>
<dbReference type="InterPro" id="IPR002213">
    <property type="entry name" value="UDP_glucos_trans"/>
</dbReference>
<feature type="non-terminal residue" evidence="7">
    <location>
        <position position="1"/>
    </location>
</feature>
<dbReference type="CDD" id="cd03784">
    <property type="entry name" value="GT1_Gtf-like"/>
    <property type="match status" value="1"/>
</dbReference>
<comment type="catalytic activity">
    <reaction evidence="6">
        <text>glucuronate acceptor + UDP-alpha-D-glucuronate = acceptor beta-D-glucuronoside + UDP + H(+)</text>
        <dbReference type="Rhea" id="RHEA:21032"/>
        <dbReference type="ChEBI" id="CHEBI:15378"/>
        <dbReference type="ChEBI" id="CHEBI:58052"/>
        <dbReference type="ChEBI" id="CHEBI:58223"/>
        <dbReference type="ChEBI" id="CHEBI:132367"/>
        <dbReference type="ChEBI" id="CHEBI:132368"/>
        <dbReference type="EC" id="2.4.1.17"/>
    </reaction>
</comment>
<comment type="caution">
    <text evidence="7">The sequence shown here is derived from an EMBL/GenBank/DDBJ whole genome shotgun (WGS) entry which is preliminary data.</text>
</comment>
<organism evidence="7 8">
    <name type="scientific">Pristionchus fissidentatus</name>
    <dbReference type="NCBI Taxonomy" id="1538716"/>
    <lineage>
        <taxon>Eukaryota</taxon>
        <taxon>Metazoa</taxon>
        <taxon>Ecdysozoa</taxon>
        <taxon>Nematoda</taxon>
        <taxon>Chromadorea</taxon>
        <taxon>Rhabditida</taxon>
        <taxon>Rhabditina</taxon>
        <taxon>Diplogasteromorpha</taxon>
        <taxon>Diplogasteroidea</taxon>
        <taxon>Neodiplogasteridae</taxon>
        <taxon>Pristionchus</taxon>
    </lineage>
</organism>
<evidence type="ECO:0000256" key="3">
    <source>
        <dbReference type="ARBA" id="ARBA00022676"/>
    </source>
</evidence>
<keyword evidence="5" id="KW-0732">Signal</keyword>
<keyword evidence="4" id="KW-0808">Transferase</keyword>
<dbReference type="SUPFAM" id="SSF53756">
    <property type="entry name" value="UDP-Glycosyltransferase/glycogen phosphorylase"/>
    <property type="match status" value="1"/>
</dbReference>
<proteinExistence type="inferred from homology"/>
<name>A0AAV5WMT3_9BILA</name>
<dbReference type="GO" id="GO:0015020">
    <property type="term" value="F:glucuronosyltransferase activity"/>
    <property type="evidence" value="ECO:0007669"/>
    <property type="project" value="UniProtKB-EC"/>
</dbReference>
<dbReference type="Proteomes" id="UP001432322">
    <property type="component" value="Unassembled WGS sequence"/>
</dbReference>
<evidence type="ECO:0000256" key="2">
    <source>
        <dbReference type="ARBA" id="ARBA00012544"/>
    </source>
</evidence>
<keyword evidence="8" id="KW-1185">Reference proteome</keyword>
<evidence type="ECO:0000256" key="5">
    <source>
        <dbReference type="ARBA" id="ARBA00022729"/>
    </source>
</evidence>
<feature type="non-terminal residue" evidence="7">
    <location>
        <position position="176"/>
    </location>
</feature>